<keyword evidence="3" id="KW-0812">Transmembrane</keyword>
<dbReference type="Gene3D" id="1.10.10.1320">
    <property type="entry name" value="Anti-sigma factor, zinc-finger domain"/>
    <property type="match status" value="1"/>
</dbReference>
<evidence type="ECO:0000256" key="1">
    <source>
        <dbReference type="ARBA" id="ARBA00023015"/>
    </source>
</evidence>
<evidence type="ECO:0008006" key="5">
    <source>
        <dbReference type="Google" id="ProtNLM"/>
    </source>
</evidence>
<keyword evidence="2" id="KW-0804">Transcription</keyword>
<reference evidence="4" key="1">
    <citation type="submission" date="2024-07" db="EMBL/GenBank/DDBJ databases">
        <authorList>
            <person name="Yu S.T."/>
        </authorList>
    </citation>
    <scope>NUCLEOTIDE SEQUENCE</scope>
    <source>
        <strain evidence="4">R41</strain>
    </source>
</reference>
<name>A0AB39R9L6_9ACTN</name>
<keyword evidence="3" id="KW-1133">Transmembrane helix</keyword>
<dbReference type="RefSeq" id="WP_369244545.1">
    <property type="nucleotide sequence ID" value="NZ_CP163443.1"/>
</dbReference>
<evidence type="ECO:0000256" key="3">
    <source>
        <dbReference type="SAM" id="Phobius"/>
    </source>
</evidence>
<dbReference type="InterPro" id="IPR041916">
    <property type="entry name" value="Anti_sigma_zinc_sf"/>
</dbReference>
<sequence length="251" mass="25567">MSSDVTCEKLRELGAELALGVLPGRERAGAVAHLDHCADCREYIEQLTLVGDGLIGLLPGSEPPVGLETRVTQALTQAASAREGHPQAHGSGIPRMGLGGRVRLRVASSVAALLLAVGFGGWAVGTAIEEVTAGSSQSTEAEAGLLEGGLTSARAPGRPTGDVYAHPGSPGWIYMTVNLAVAGTPYSGKVTCLLENSDGSVVRVGNFTLHEGYGFWGGPASVDPAALSGARLTSPDGTVLATAHFDTDDLA</sequence>
<dbReference type="AlphaFoldDB" id="A0AB39R9L6"/>
<accession>A0AB39R9L6</accession>
<gene>
    <name evidence="4" type="ORF">AB5J53_05930</name>
</gene>
<protein>
    <recommendedName>
        <fullName evidence="5">Zinc-finger domain-containing protein</fullName>
    </recommendedName>
</protein>
<dbReference type="EMBL" id="CP163443">
    <property type="protein sequence ID" value="XDQ51213.1"/>
    <property type="molecule type" value="Genomic_DNA"/>
</dbReference>
<keyword evidence="3" id="KW-0472">Membrane</keyword>
<feature type="transmembrane region" description="Helical" evidence="3">
    <location>
        <begin position="104"/>
        <end position="125"/>
    </location>
</feature>
<evidence type="ECO:0000256" key="2">
    <source>
        <dbReference type="ARBA" id="ARBA00023163"/>
    </source>
</evidence>
<organism evidence="4">
    <name type="scientific">Streptomyces sp. R41</name>
    <dbReference type="NCBI Taxonomy" id="3238632"/>
    <lineage>
        <taxon>Bacteria</taxon>
        <taxon>Bacillati</taxon>
        <taxon>Actinomycetota</taxon>
        <taxon>Actinomycetes</taxon>
        <taxon>Kitasatosporales</taxon>
        <taxon>Streptomycetaceae</taxon>
        <taxon>Streptomyces</taxon>
    </lineage>
</organism>
<evidence type="ECO:0000313" key="4">
    <source>
        <dbReference type="EMBL" id="XDQ51213.1"/>
    </source>
</evidence>
<keyword evidence="1" id="KW-0805">Transcription regulation</keyword>
<proteinExistence type="predicted"/>